<gene>
    <name evidence="4" type="ORF">JHL17_25635</name>
</gene>
<keyword evidence="5" id="KW-1185">Reference proteome</keyword>
<dbReference type="SUPFAM" id="SSF48452">
    <property type="entry name" value="TPR-like"/>
    <property type="match status" value="2"/>
</dbReference>
<dbReference type="Pfam" id="PF13414">
    <property type="entry name" value="TPR_11"/>
    <property type="match status" value="1"/>
</dbReference>
<protein>
    <submittedName>
        <fullName evidence="4">Tetratricopeptide repeat protein</fullName>
    </submittedName>
</protein>
<dbReference type="PANTHER" id="PTHR44858:SF1">
    <property type="entry name" value="UDP-N-ACETYLGLUCOSAMINE--PEPTIDE N-ACETYLGLUCOSAMINYLTRANSFERASE SPINDLY-RELATED"/>
    <property type="match status" value="1"/>
</dbReference>
<dbReference type="PANTHER" id="PTHR44858">
    <property type="entry name" value="TETRATRICOPEPTIDE REPEAT PROTEIN 6"/>
    <property type="match status" value="1"/>
</dbReference>
<dbReference type="RefSeq" id="WP_200197514.1">
    <property type="nucleotide sequence ID" value="NZ_JAENHM010000069.1"/>
</dbReference>
<evidence type="ECO:0000256" key="2">
    <source>
        <dbReference type="ARBA" id="ARBA00022803"/>
    </source>
</evidence>
<dbReference type="InterPro" id="IPR011990">
    <property type="entry name" value="TPR-like_helical_dom_sf"/>
</dbReference>
<dbReference type="Proteomes" id="UP000652760">
    <property type="component" value="Unassembled WGS sequence"/>
</dbReference>
<dbReference type="SMART" id="SM00028">
    <property type="entry name" value="TPR"/>
    <property type="match status" value="6"/>
</dbReference>
<accession>A0ABS1FBI8</accession>
<dbReference type="EMBL" id="JAENHM010000069">
    <property type="protein sequence ID" value="MBK1840791.1"/>
    <property type="molecule type" value="Genomic_DNA"/>
</dbReference>
<dbReference type="PROSITE" id="PS50005">
    <property type="entry name" value="TPR"/>
    <property type="match status" value="2"/>
</dbReference>
<dbReference type="InterPro" id="IPR019734">
    <property type="entry name" value="TPR_rpt"/>
</dbReference>
<feature type="repeat" description="TPR" evidence="3">
    <location>
        <begin position="30"/>
        <end position="63"/>
    </location>
</feature>
<evidence type="ECO:0000313" key="5">
    <source>
        <dbReference type="Proteomes" id="UP000652760"/>
    </source>
</evidence>
<dbReference type="Pfam" id="PF13181">
    <property type="entry name" value="TPR_8"/>
    <property type="match status" value="1"/>
</dbReference>
<evidence type="ECO:0000313" key="4">
    <source>
        <dbReference type="EMBL" id="MBK1840791.1"/>
    </source>
</evidence>
<dbReference type="Pfam" id="PF13432">
    <property type="entry name" value="TPR_16"/>
    <property type="match status" value="1"/>
</dbReference>
<proteinExistence type="predicted"/>
<dbReference type="Gene3D" id="1.25.40.10">
    <property type="entry name" value="Tetratricopeptide repeat domain"/>
    <property type="match status" value="2"/>
</dbReference>
<sequence>MAMTTHMADTPPTEDLIVQWRERIRQTTFANYHFEMGFALWRTGSLDVAAAALERALEIQPDLAKVAPLLARIEEAQGHGTAAQQRKGAVLNRDPLLWSRGCVALALCHARDGAFDQAEPWLEQARTVTPDDPLLLACSGLLQARQNAWLPACANLDRVTAVAGVETDELAGELVDSLELMARHRFQDWSPPQPDKTVFALAAARTVLRLDPRMTALRGLIIRCLLRLGRYADVMQEFIELPVEQAAENGNRMLAGIALFSLGRYEEATTAFEACSALNPNEARPIAYLGLIALATGGNDRALAKLDAARFQAPDDAFVLSCYGLALHAQGRFADAVQIHKAALKLAPDDVWARLNLGLALDALGDVSGSHDAYCTALETGAPFCFATLDQRPFGAELLKERFASLGFPYKAS</sequence>
<evidence type="ECO:0000256" key="1">
    <source>
        <dbReference type="ARBA" id="ARBA00022737"/>
    </source>
</evidence>
<name>A0ABS1FBI8_9PROT</name>
<dbReference type="InterPro" id="IPR050498">
    <property type="entry name" value="Ycf3"/>
</dbReference>
<evidence type="ECO:0000256" key="3">
    <source>
        <dbReference type="PROSITE-ProRule" id="PRU00339"/>
    </source>
</evidence>
<comment type="caution">
    <text evidence="4">The sequence shown here is derived from an EMBL/GenBank/DDBJ whole genome shotgun (WGS) entry which is preliminary data.</text>
</comment>
<keyword evidence="1" id="KW-0677">Repeat</keyword>
<organism evidence="4 5">
    <name type="scientific">Azospirillum endophyticum</name>
    <dbReference type="NCBI Taxonomy" id="2800326"/>
    <lineage>
        <taxon>Bacteria</taxon>
        <taxon>Pseudomonadati</taxon>
        <taxon>Pseudomonadota</taxon>
        <taxon>Alphaproteobacteria</taxon>
        <taxon>Rhodospirillales</taxon>
        <taxon>Azospirillaceae</taxon>
        <taxon>Azospirillum</taxon>
    </lineage>
</organism>
<keyword evidence="2 3" id="KW-0802">TPR repeat</keyword>
<feature type="repeat" description="TPR" evidence="3">
    <location>
        <begin position="317"/>
        <end position="350"/>
    </location>
</feature>
<reference evidence="5" key="1">
    <citation type="submission" date="2021-01" db="EMBL/GenBank/DDBJ databases">
        <title>Genome public.</title>
        <authorList>
            <person name="Liu C."/>
            <person name="Sun Q."/>
        </authorList>
    </citation>
    <scope>NUCLEOTIDE SEQUENCE [LARGE SCALE GENOMIC DNA]</scope>
    <source>
        <strain evidence="5">YIM B02556</strain>
    </source>
</reference>